<dbReference type="InterPro" id="IPR044020">
    <property type="entry name" value="DUF5676"/>
</dbReference>
<gene>
    <name evidence="2" type="ORF">A2771_02535</name>
</gene>
<dbReference type="AlphaFoldDB" id="A0A1F7XWD8"/>
<evidence type="ECO:0000256" key="1">
    <source>
        <dbReference type="SAM" id="Phobius"/>
    </source>
</evidence>
<proteinExistence type="predicted"/>
<keyword evidence="1" id="KW-1133">Transmembrane helix</keyword>
<reference evidence="2 3" key="1">
    <citation type="journal article" date="2016" name="Nat. Commun.">
        <title>Thousands of microbial genomes shed light on interconnected biogeochemical processes in an aquifer system.</title>
        <authorList>
            <person name="Anantharaman K."/>
            <person name="Brown C.T."/>
            <person name="Hug L.A."/>
            <person name="Sharon I."/>
            <person name="Castelle C.J."/>
            <person name="Probst A.J."/>
            <person name="Thomas B.C."/>
            <person name="Singh A."/>
            <person name="Wilkins M.J."/>
            <person name="Karaoz U."/>
            <person name="Brodie E.L."/>
            <person name="Williams K.H."/>
            <person name="Hubbard S.S."/>
            <person name="Banfield J.F."/>
        </authorList>
    </citation>
    <scope>NUCLEOTIDE SEQUENCE [LARGE SCALE GENOMIC DNA]</scope>
</reference>
<keyword evidence="1" id="KW-0812">Transmembrane</keyword>
<keyword evidence="1" id="KW-0472">Membrane</keyword>
<dbReference type="Proteomes" id="UP000176741">
    <property type="component" value="Unassembled WGS sequence"/>
</dbReference>
<comment type="caution">
    <text evidence="2">The sequence shown here is derived from an EMBL/GenBank/DDBJ whole genome shotgun (WGS) entry which is preliminary data.</text>
</comment>
<organism evidence="2 3">
    <name type="scientific">Candidatus Woesebacteria bacterium RIFCSPHIGHO2_01_FULL_38_26b</name>
    <dbReference type="NCBI Taxonomy" id="1802491"/>
    <lineage>
        <taxon>Bacteria</taxon>
        <taxon>Candidatus Woeseibacteriota</taxon>
    </lineage>
</organism>
<sequence>MKFNENVLANTLGSLGAVYYLVCYVVASVAPGLYKSVAASWMHMINLEGLWKRNPSGFILGLVSFTVVSWVSGWAFAKTYNYFLGKK</sequence>
<name>A0A1F7XWD8_9BACT</name>
<accession>A0A1F7XWD8</accession>
<dbReference type="Pfam" id="PF18926">
    <property type="entry name" value="DUF5676"/>
    <property type="match status" value="1"/>
</dbReference>
<feature type="transmembrane region" description="Helical" evidence="1">
    <location>
        <begin position="55"/>
        <end position="77"/>
    </location>
</feature>
<evidence type="ECO:0000313" key="2">
    <source>
        <dbReference type="EMBL" id="OGM19352.1"/>
    </source>
</evidence>
<feature type="transmembrane region" description="Helical" evidence="1">
    <location>
        <begin position="12"/>
        <end position="34"/>
    </location>
</feature>
<evidence type="ECO:0000313" key="3">
    <source>
        <dbReference type="Proteomes" id="UP000176741"/>
    </source>
</evidence>
<protein>
    <submittedName>
        <fullName evidence="2">Uncharacterized protein</fullName>
    </submittedName>
</protein>
<dbReference type="EMBL" id="MGGD01000071">
    <property type="protein sequence ID" value="OGM19352.1"/>
    <property type="molecule type" value="Genomic_DNA"/>
</dbReference>